<feature type="chain" id="PRO_5025575917" description="Secreted protein" evidence="1">
    <location>
        <begin position="25"/>
        <end position="89"/>
    </location>
</feature>
<protein>
    <recommendedName>
        <fullName evidence="4">Secreted protein</fullName>
    </recommendedName>
</protein>
<sequence length="89" mass="9861">MGLHDMAIWCTLFGLRACKNGVSACTLRTLWCGACLFCWSGTGMLGPRTRCAGGTGSRPLSCCVQLRSVEEDLVTKYYVVFNRHQIPQR</sequence>
<evidence type="ECO:0000313" key="3">
    <source>
        <dbReference type="Proteomes" id="UP000799324"/>
    </source>
</evidence>
<feature type="signal peptide" evidence="1">
    <location>
        <begin position="1"/>
        <end position="24"/>
    </location>
</feature>
<gene>
    <name evidence="2" type="ORF">K491DRAFT_237323</name>
</gene>
<evidence type="ECO:0000256" key="1">
    <source>
        <dbReference type="SAM" id="SignalP"/>
    </source>
</evidence>
<dbReference type="EMBL" id="MU004311">
    <property type="protein sequence ID" value="KAF2658904.1"/>
    <property type="molecule type" value="Genomic_DNA"/>
</dbReference>
<dbReference type="AlphaFoldDB" id="A0A6A6TJW0"/>
<accession>A0A6A6TJW0</accession>
<keyword evidence="3" id="KW-1185">Reference proteome</keyword>
<evidence type="ECO:0000313" key="2">
    <source>
        <dbReference type="EMBL" id="KAF2658904.1"/>
    </source>
</evidence>
<organism evidence="2 3">
    <name type="scientific">Lophiostoma macrostomum CBS 122681</name>
    <dbReference type="NCBI Taxonomy" id="1314788"/>
    <lineage>
        <taxon>Eukaryota</taxon>
        <taxon>Fungi</taxon>
        <taxon>Dikarya</taxon>
        <taxon>Ascomycota</taxon>
        <taxon>Pezizomycotina</taxon>
        <taxon>Dothideomycetes</taxon>
        <taxon>Pleosporomycetidae</taxon>
        <taxon>Pleosporales</taxon>
        <taxon>Lophiostomataceae</taxon>
        <taxon>Lophiostoma</taxon>
    </lineage>
</organism>
<dbReference type="Proteomes" id="UP000799324">
    <property type="component" value="Unassembled WGS sequence"/>
</dbReference>
<proteinExistence type="predicted"/>
<evidence type="ECO:0008006" key="4">
    <source>
        <dbReference type="Google" id="ProtNLM"/>
    </source>
</evidence>
<reference evidence="2" key="1">
    <citation type="journal article" date="2020" name="Stud. Mycol.">
        <title>101 Dothideomycetes genomes: a test case for predicting lifestyles and emergence of pathogens.</title>
        <authorList>
            <person name="Haridas S."/>
            <person name="Albert R."/>
            <person name="Binder M."/>
            <person name="Bloem J."/>
            <person name="Labutti K."/>
            <person name="Salamov A."/>
            <person name="Andreopoulos B."/>
            <person name="Baker S."/>
            <person name="Barry K."/>
            <person name="Bills G."/>
            <person name="Bluhm B."/>
            <person name="Cannon C."/>
            <person name="Castanera R."/>
            <person name="Culley D."/>
            <person name="Daum C."/>
            <person name="Ezra D."/>
            <person name="Gonzalez J."/>
            <person name="Henrissat B."/>
            <person name="Kuo A."/>
            <person name="Liang C."/>
            <person name="Lipzen A."/>
            <person name="Lutzoni F."/>
            <person name="Magnuson J."/>
            <person name="Mondo S."/>
            <person name="Nolan M."/>
            <person name="Ohm R."/>
            <person name="Pangilinan J."/>
            <person name="Park H.-J."/>
            <person name="Ramirez L."/>
            <person name="Alfaro M."/>
            <person name="Sun H."/>
            <person name="Tritt A."/>
            <person name="Yoshinaga Y."/>
            <person name="Zwiers L.-H."/>
            <person name="Turgeon B."/>
            <person name="Goodwin S."/>
            <person name="Spatafora J."/>
            <person name="Crous P."/>
            <person name="Grigoriev I."/>
        </authorList>
    </citation>
    <scope>NUCLEOTIDE SEQUENCE</scope>
    <source>
        <strain evidence="2">CBS 122681</strain>
    </source>
</reference>
<name>A0A6A6TJW0_9PLEO</name>
<keyword evidence="1" id="KW-0732">Signal</keyword>